<dbReference type="EMBL" id="LNRQ01000001">
    <property type="protein sequence ID" value="KZN12125.1"/>
    <property type="molecule type" value="Genomic_DNA"/>
</dbReference>
<dbReference type="AlphaFoldDB" id="A0A166JG30"/>
<dbReference type="PANTHER" id="PTHR35290">
    <property type="entry name" value="PROTEIN CASPARIAN STRIP INTEGRITY FACTOR 1-RELATED"/>
    <property type="match status" value="1"/>
</dbReference>
<dbReference type="PANTHER" id="PTHR35290:SF2">
    <property type="entry name" value="PROTEIN CASPARIAN STRIP INTEGRITY FACTOR 1"/>
    <property type="match status" value="1"/>
</dbReference>
<evidence type="ECO:0000256" key="1">
    <source>
        <dbReference type="SAM" id="MobiDB-lite"/>
    </source>
</evidence>
<name>A0A166JG30_DAUCS</name>
<protein>
    <submittedName>
        <fullName evidence="2">Uncharacterized protein</fullName>
    </submittedName>
</protein>
<accession>A0A166JG30</accession>
<dbReference type="InterPro" id="IPR038974">
    <property type="entry name" value="CIF1/2"/>
</dbReference>
<sequence>MRADLAVVSYWSLLYIEDKDDEIFLMPSSPSLSRHIVVKVRVGSEKDAGQGLPKYVDFEKKKSVEAHTNDQTRISIHKRLLRVKTNDYGSYDPAPTFHKPKFKQIPN</sequence>
<organism evidence="2">
    <name type="scientific">Daucus carota subsp. sativus</name>
    <name type="common">Carrot</name>
    <dbReference type="NCBI Taxonomy" id="79200"/>
    <lineage>
        <taxon>Eukaryota</taxon>
        <taxon>Viridiplantae</taxon>
        <taxon>Streptophyta</taxon>
        <taxon>Embryophyta</taxon>
        <taxon>Tracheophyta</taxon>
        <taxon>Spermatophyta</taxon>
        <taxon>Magnoliopsida</taxon>
        <taxon>eudicotyledons</taxon>
        <taxon>Gunneridae</taxon>
        <taxon>Pentapetalae</taxon>
        <taxon>asterids</taxon>
        <taxon>campanulids</taxon>
        <taxon>Apiales</taxon>
        <taxon>Apiaceae</taxon>
        <taxon>Apioideae</taxon>
        <taxon>Scandiceae</taxon>
        <taxon>Daucinae</taxon>
        <taxon>Daucus</taxon>
        <taxon>Daucus sect. Daucus</taxon>
    </lineage>
</organism>
<comment type="caution">
    <text evidence="2">The sequence shown here is derived from an EMBL/GenBank/DDBJ whole genome shotgun (WGS) entry which is preliminary data.</text>
</comment>
<feature type="compositionally biased region" description="Basic residues" evidence="1">
    <location>
        <begin position="98"/>
        <end position="107"/>
    </location>
</feature>
<feature type="region of interest" description="Disordered" evidence="1">
    <location>
        <begin position="86"/>
        <end position="107"/>
    </location>
</feature>
<proteinExistence type="predicted"/>
<dbReference type="Gramene" id="KZN12125">
    <property type="protein sequence ID" value="KZN12125"/>
    <property type="gene ID" value="DCAR_004781"/>
</dbReference>
<evidence type="ECO:0000313" key="2">
    <source>
        <dbReference type="EMBL" id="KZN12125.1"/>
    </source>
</evidence>
<gene>
    <name evidence="2" type="ORF">DCAR_004781</name>
</gene>
<reference evidence="2" key="1">
    <citation type="journal article" date="2016" name="Nat. Genet.">
        <title>A high-quality carrot genome assembly provides new insights into carotenoid accumulation and asterid genome evolution.</title>
        <authorList>
            <person name="Iorizzo M."/>
            <person name="Ellison S."/>
            <person name="Senalik D."/>
            <person name="Zeng P."/>
            <person name="Satapoomin P."/>
            <person name="Huang J."/>
            <person name="Bowman M."/>
            <person name="Iovene M."/>
            <person name="Sanseverino W."/>
            <person name="Cavagnaro P."/>
            <person name="Yildiz M."/>
            <person name="Macko-Podgorni A."/>
            <person name="Moranska E."/>
            <person name="Grzebelus E."/>
            <person name="Grzebelus D."/>
            <person name="Ashrafi H."/>
            <person name="Zheng Z."/>
            <person name="Cheng S."/>
            <person name="Spooner D."/>
            <person name="Van Deynze A."/>
            <person name="Simon P."/>
        </authorList>
    </citation>
    <scope>NUCLEOTIDE SEQUENCE [LARGE SCALE GENOMIC DNA]</scope>
    <source>
        <tissue evidence="2">Leaf</tissue>
    </source>
</reference>